<evidence type="ECO:0000313" key="4">
    <source>
        <dbReference type="Proteomes" id="UP000326759"/>
    </source>
</evidence>
<comment type="similarity">
    <text evidence="1">Belongs to the bacterial ribosomal protein bL21 family.</text>
</comment>
<organism evidence="3 4">
    <name type="scientific">Armadillidium nasatum</name>
    <dbReference type="NCBI Taxonomy" id="96803"/>
    <lineage>
        <taxon>Eukaryota</taxon>
        <taxon>Metazoa</taxon>
        <taxon>Ecdysozoa</taxon>
        <taxon>Arthropoda</taxon>
        <taxon>Crustacea</taxon>
        <taxon>Multicrustacea</taxon>
        <taxon>Malacostraca</taxon>
        <taxon>Eumalacostraca</taxon>
        <taxon>Peracarida</taxon>
        <taxon>Isopoda</taxon>
        <taxon>Oniscidea</taxon>
        <taxon>Crinocheta</taxon>
        <taxon>Armadillidiidae</taxon>
        <taxon>Armadillidium</taxon>
    </lineage>
</organism>
<dbReference type="GO" id="GO:0003735">
    <property type="term" value="F:structural constituent of ribosome"/>
    <property type="evidence" value="ECO:0007669"/>
    <property type="project" value="TreeGrafter"/>
</dbReference>
<proteinExistence type="inferred from homology"/>
<dbReference type="Pfam" id="PF00829">
    <property type="entry name" value="Ribosomal_L21p"/>
    <property type="match status" value="1"/>
</dbReference>
<reference evidence="3 4" key="1">
    <citation type="journal article" date="2019" name="PLoS Biol.">
        <title>Sex chromosomes control vertical transmission of feminizing Wolbachia symbionts in an isopod.</title>
        <authorList>
            <person name="Becking T."/>
            <person name="Chebbi M.A."/>
            <person name="Giraud I."/>
            <person name="Moumen B."/>
            <person name="Laverre T."/>
            <person name="Caubet Y."/>
            <person name="Peccoud J."/>
            <person name="Gilbert C."/>
            <person name="Cordaux R."/>
        </authorList>
    </citation>
    <scope>NUCLEOTIDE SEQUENCE [LARGE SCALE GENOMIC DNA]</scope>
    <source>
        <strain evidence="3">ANa2</strain>
        <tissue evidence="3">Whole body excluding digestive tract and cuticle</tissue>
    </source>
</reference>
<comment type="caution">
    <text evidence="3">The sequence shown here is derived from an EMBL/GenBank/DDBJ whole genome shotgun (WGS) entry which is preliminary data.</text>
</comment>
<gene>
    <name evidence="3" type="ORF">Anas_12937</name>
</gene>
<dbReference type="InterPro" id="IPR028909">
    <property type="entry name" value="bL21-like"/>
</dbReference>
<keyword evidence="4" id="KW-1185">Reference proteome</keyword>
<accession>A0A5N5T608</accession>
<dbReference type="InterPro" id="IPR036164">
    <property type="entry name" value="bL21-like_sf"/>
</dbReference>
<dbReference type="AlphaFoldDB" id="A0A5N5T608"/>
<sequence>MLKSFLSISRRPLIVRPLCKEGSALFKVSRHYRSFPKDFLKPKKEIQEIVPSPEEEKILTNDIIGKVNKQIISQTHGRLFAVLFVNERQRMVTTEDLLVIREEFAPTAGDKIRMEKVMAVGGSDFTLFGRPLLPKDLVYVEATVVEKTLFATEVMYRYASKRLNFRRPELTVLRISDIRLDYPVNELPSVEGVEGRTF</sequence>
<evidence type="ECO:0000313" key="3">
    <source>
        <dbReference type="EMBL" id="KAB7501579.1"/>
    </source>
</evidence>
<dbReference type="SUPFAM" id="SSF141091">
    <property type="entry name" value="L21p-like"/>
    <property type="match status" value="1"/>
</dbReference>
<dbReference type="OrthoDB" id="5994at2759"/>
<keyword evidence="3" id="KW-0689">Ribosomal protein</keyword>
<name>A0A5N5T608_9CRUS</name>
<evidence type="ECO:0000256" key="1">
    <source>
        <dbReference type="ARBA" id="ARBA00008563"/>
    </source>
</evidence>
<keyword evidence="3" id="KW-0687">Ribonucleoprotein</keyword>
<dbReference type="EMBL" id="SEYY01010189">
    <property type="protein sequence ID" value="KAB7501579.1"/>
    <property type="molecule type" value="Genomic_DNA"/>
</dbReference>
<dbReference type="Proteomes" id="UP000326759">
    <property type="component" value="Unassembled WGS sequence"/>
</dbReference>
<dbReference type="PANTHER" id="PTHR21349">
    <property type="entry name" value="50S RIBOSOMAL PROTEIN L21"/>
    <property type="match status" value="1"/>
</dbReference>
<protein>
    <recommendedName>
        <fullName evidence="2">Large ribosomal subunit protein bL21m</fullName>
    </recommendedName>
</protein>
<dbReference type="PANTHER" id="PTHR21349:SF0">
    <property type="entry name" value="LARGE RIBOSOMAL SUBUNIT PROTEIN BL21M"/>
    <property type="match status" value="1"/>
</dbReference>
<dbReference type="GO" id="GO:0005762">
    <property type="term" value="C:mitochondrial large ribosomal subunit"/>
    <property type="evidence" value="ECO:0007669"/>
    <property type="project" value="TreeGrafter"/>
</dbReference>
<evidence type="ECO:0000256" key="2">
    <source>
        <dbReference type="ARBA" id="ARBA00044129"/>
    </source>
</evidence>